<evidence type="ECO:0000313" key="3">
    <source>
        <dbReference type="Proteomes" id="UP000184363"/>
    </source>
</evidence>
<dbReference type="GO" id="GO:0004363">
    <property type="term" value="F:glutathione synthase activity"/>
    <property type="evidence" value="ECO:0007669"/>
    <property type="project" value="InterPro"/>
</dbReference>
<proteinExistence type="predicted"/>
<dbReference type="Pfam" id="PF02955">
    <property type="entry name" value="GSH-S_ATP"/>
    <property type="match status" value="1"/>
</dbReference>
<gene>
    <name evidence="2" type="ORF">SAMN05443637_10483</name>
</gene>
<sequence length="199" mass="20151">MRAGDGLALRFPGLGPPTLVSADPAALRAFVAEHRVVVAAPVGGCVGSRVLRLDRHDPNLPHLADIVTAAGTRAAVLQPYLRETTAGTTRVHVVDGEPVAAVRHPPADAGPAVTCRVTDRDREICAGTAPALVAHGIHFAGLDLIGRYLVGIDATGASLGRPGAPLAPEVCAEIAGELLDGTFLSPVPAGACPAPAGTR</sequence>
<dbReference type="Gene3D" id="3.30.1490.20">
    <property type="entry name" value="ATP-grasp fold, A domain"/>
    <property type="match status" value="1"/>
</dbReference>
<dbReference type="InterPro" id="IPR013815">
    <property type="entry name" value="ATP_grasp_subdomain_1"/>
</dbReference>
<protein>
    <submittedName>
        <fullName evidence="2">Glutathione synthetase, ATP-grasp domain</fullName>
    </submittedName>
</protein>
<dbReference type="AlphaFoldDB" id="A0A1M6QYT2"/>
<reference evidence="2 3" key="1">
    <citation type="submission" date="2016-11" db="EMBL/GenBank/DDBJ databases">
        <authorList>
            <person name="Jaros S."/>
            <person name="Januszkiewicz K."/>
            <person name="Wedrychowicz H."/>
        </authorList>
    </citation>
    <scope>NUCLEOTIDE SEQUENCE [LARGE SCALE GENOMIC DNA]</scope>
    <source>
        <strain evidence="2 3">DSM 43832</strain>
    </source>
</reference>
<dbReference type="InterPro" id="IPR004218">
    <property type="entry name" value="GSHS_ATP-bd"/>
</dbReference>
<dbReference type="EMBL" id="FRAP01000004">
    <property type="protein sequence ID" value="SHK25248.1"/>
    <property type="molecule type" value="Genomic_DNA"/>
</dbReference>
<organism evidence="2 3">
    <name type="scientific">Pseudonocardia thermophila</name>
    <dbReference type="NCBI Taxonomy" id="1848"/>
    <lineage>
        <taxon>Bacteria</taxon>
        <taxon>Bacillati</taxon>
        <taxon>Actinomycetota</taxon>
        <taxon>Actinomycetes</taxon>
        <taxon>Pseudonocardiales</taxon>
        <taxon>Pseudonocardiaceae</taxon>
        <taxon>Pseudonocardia</taxon>
    </lineage>
</organism>
<dbReference type="GO" id="GO:0005524">
    <property type="term" value="F:ATP binding"/>
    <property type="evidence" value="ECO:0007669"/>
    <property type="project" value="InterPro"/>
</dbReference>
<name>A0A1M6QYT2_PSETH</name>
<dbReference type="SUPFAM" id="SSF56059">
    <property type="entry name" value="Glutathione synthetase ATP-binding domain-like"/>
    <property type="match status" value="1"/>
</dbReference>
<keyword evidence="3" id="KW-1185">Reference proteome</keyword>
<evidence type="ECO:0000259" key="1">
    <source>
        <dbReference type="Pfam" id="PF02955"/>
    </source>
</evidence>
<dbReference type="OrthoDB" id="3865600at2"/>
<feature type="domain" description="Prokaryotic glutathione synthetase ATP-binding" evidence="1">
    <location>
        <begin position="8"/>
        <end position="155"/>
    </location>
</feature>
<dbReference type="RefSeq" id="WP_073456025.1">
    <property type="nucleotide sequence ID" value="NZ_FRAP01000004.1"/>
</dbReference>
<dbReference type="STRING" id="1848.SAMN05443637_10483"/>
<dbReference type="Proteomes" id="UP000184363">
    <property type="component" value="Unassembled WGS sequence"/>
</dbReference>
<dbReference type="Gene3D" id="3.30.470.20">
    <property type="entry name" value="ATP-grasp fold, B domain"/>
    <property type="match status" value="1"/>
</dbReference>
<accession>A0A1M6QYT2</accession>
<evidence type="ECO:0000313" key="2">
    <source>
        <dbReference type="EMBL" id="SHK25248.1"/>
    </source>
</evidence>